<dbReference type="InterPro" id="IPR036527">
    <property type="entry name" value="SCP2_sterol-bd_dom_sf"/>
</dbReference>
<dbReference type="RefSeq" id="WP_085937760.1">
    <property type="nucleotide sequence ID" value="NZ_FUWJ01000015.1"/>
</dbReference>
<gene>
    <name evidence="5" type="ORF">SAMN02745126_06020</name>
</gene>
<proteinExistence type="predicted"/>
<dbReference type="Gene3D" id="3.30.1050.10">
    <property type="entry name" value="SCP2 sterol-binding domain"/>
    <property type="match status" value="1"/>
</dbReference>
<evidence type="ECO:0000256" key="2">
    <source>
        <dbReference type="ARBA" id="ARBA00023125"/>
    </source>
</evidence>
<organism evidence="5 6">
    <name type="scientific">Enhydrobacter aerosaccus</name>
    <dbReference type="NCBI Taxonomy" id="225324"/>
    <lineage>
        <taxon>Bacteria</taxon>
        <taxon>Pseudomonadati</taxon>
        <taxon>Pseudomonadota</taxon>
        <taxon>Alphaproteobacteria</taxon>
        <taxon>Hyphomicrobiales</taxon>
        <taxon>Enhydrobacter</taxon>
    </lineage>
</organism>
<dbReference type="Proteomes" id="UP000190092">
    <property type="component" value="Unassembled WGS sequence"/>
</dbReference>
<feature type="domain" description="HTH hxlR-type" evidence="4">
    <location>
        <begin position="19"/>
        <end position="117"/>
    </location>
</feature>
<dbReference type="STRING" id="225324.SAMN02745126_06020"/>
<evidence type="ECO:0000313" key="5">
    <source>
        <dbReference type="EMBL" id="SKA38198.1"/>
    </source>
</evidence>
<dbReference type="GO" id="GO:0003677">
    <property type="term" value="F:DNA binding"/>
    <property type="evidence" value="ECO:0007669"/>
    <property type="project" value="UniProtKB-KW"/>
</dbReference>
<dbReference type="Pfam" id="PF02036">
    <property type="entry name" value="SCP2"/>
    <property type="match status" value="1"/>
</dbReference>
<dbReference type="InterPro" id="IPR036390">
    <property type="entry name" value="WH_DNA-bd_sf"/>
</dbReference>
<dbReference type="OrthoDB" id="9782219at2"/>
<sequence length="228" mass="24944">MKLKKKTKAGGPSRYDDACGTAHALEIFGDRWALLIMRELMLGPRRFSQLRADLPGISASILTQRLADLERRKVLVKTRLPPPAATPVYELTEWGYEAEPITSAMGRWAARSPSHDPGRPISGVSLLLSFRTMLDRGRCGDLDACLGFQFGDDVYGAHLTGSGLSVTQGDPPDPRVRFAGTPMALGAAVYGKVPLARLEAEGALRISGDRRLAQRFVTLFPLPKRFEP</sequence>
<dbReference type="PANTHER" id="PTHR33204">
    <property type="entry name" value="TRANSCRIPTIONAL REGULATOR, MARR FAMILY"/>
    <property type="match status" value="1"/>
</dbReference>
<keyword evidence="6" id="KW-1185">Reference proteome</keyword>
<dbReference type="SUPFAM" id="SSF46785">
    <property type="entry name" value="Winged helix' DNA-binding domain"/>
    <property type="match status" value="1"/>
</dbReference>
<evidence type="ECO:0000256" key="3">
    <source>
        <dbReference type="ARBA" id="ARBA00023163"/>
    </source>
</evidence>
<evidence type="ECO:0000256" key="1">
    <source>
        <dbReference type="ARBA" id="ARBA00023015"/>
    </source>
</evidence>
<dbReference type="Pfam" id="PF01638">
    <property type="entry name" value="HxlR"/>
    <property type="match status" value="1"/>
</dbReference>
<dbReference type="EMBL" id="FUWJ01000015">
    <property type="protein sequence ID" value="SKA38198.1"/>
    <property type="molecule type" value="Genomic_DNA"/>
</dbReference>
<keyword evidence="3" id="KW-0804">Transcription</keyword>
<accession>A0A1T4TDE7</accession>
<evidence type="ECO:0000259" key="4">
    <source>
        <dbReference type="PROSITE" id="PS51118"/>
    </source>
</evidence>
<evidence type="ECO:0000313" key="6">
    <source>
        <dbReference type="Proteomes" id="UP000190092"/>
    </source>
</evidence>
<keyword evidence="1" id="KW-0805">Transcription regulation</keyword>
<dbReference type="PROSITE" id="PS51118">
    <property type="entry name" value="HTH_HXLR"/>
    <property type="match status" value="1"/>
</dbReference>
<keyword evidence="2" id="KW-0238">DNA-binding</keyword>
<dbReference type="InterPro" id="IPR002577">
    <property type="entry name" value="HTH_HxlR"/>
</dbReference>
<dbReference type="InterPro" id="IPR003033">
    <property type="entry name" value="SCP2_sterol-bd_dom"/>
</dbReference>
<reference evidence="6" key="1">
    <citation type="submission" date="2017-02" db="EMBL/GenBank/DDBJ databases">
        <authorList>
            <person name="Varghese N."/>
            <person name="Submissions S."/>
        </authorList>
    </citation>
    <scope>NUCLEOTIDE SEQUENCE [LARGE SCALE GENOMIC DNA]</scope>
    <source>
        <strain evidence="6">ATCC 27094</strain>
    </source>
</reference>
<dbReference type="PANTHER" id="PTHR33204:SF18">
    <property type="entry name" value="TRANSCRIPTIONAL REGULATORY PROTEIN"/>
    <property type="match status" value="1"/>
</dbReference>
<dbReference type="AlphaFoldDB" id="A0A1T4TDE7"/>
<dbReference type="Gene3D" id="1.10.10.10">
    <property type="entry name" value="Winged helix-like DNA-binding domain superfamily/Winged helix DNA-binding domain"/>
    <property type="match status" value="1"/>
</dbReference>
<dbReference type="SUPFAM" id="SSF55718">
    <property type="entry name" value="SCP-like"/>
    <property type="match status" value="1"/>
</dbReference>
<name>A0A1T4TDE7_9HYPH</name>
<protein>
    <submittedName>
        <fullName evidence="5">Transcriptional regulator, HxlR family</fullName>
    </submittedName>
</protein>
<dbReference type="InterPro" id="IPR036388">
    <property type="entry name" value="WH-like_DNA-bd_sf"/>
</dbReference>